<evidence type="ECO:0000256" key="5">
    <source>
        <dbReference type="ARBA" id="ARBA00022496"/>
    </source>
</evidence>
<feature type="domain" description="TonB-dependent receptor-like beta-barrel" evidence="17">
    <location>
        <begin position="240"/>
        <end position="670"/>
    </location>
</feature>
<dbReference type="Gene3D" id="2.170.130.10">
    <property type="entry name" value="TonB-dependent receptor, plug domain"/>
    <property type="match status" value="1"/>
</dbReference>
<evidence type="ECO:0000256" key="8">
    <source>
        <dbReference type="ARBA" id="ARBA00023004"/>
    </source>
</evidence>
<evidence type="ECO:0000259" key="17">
    <source>
        <dbReference type="Pfam" id="PF00593"/>
    </source>
</evidence>
<evidence type="ECO:0000256" key="16">
    <source>
        <dbReference type="SAM" id="SignalP"/>
    </source>
</evidence>
<comment type="subcellular location">
    <subcellularLocation>
        <location evidence="1 14">Cell outer membrane</location>
        <topology evidence="1 14">Multi-pass membrane protein</topology>
    </subcellularLocation>
</comment>
<dbReference type="CDD" id="cd01347">
    <property type="entry name" value="ligand_gated_channel"/>
    <property type="match status" value="1"/>
</dbReference>
<dbReference type="Gene3D" id="2.40.170.20">
    <property type="entry name" value="TonB-dependent receptor, beta-barrel domain"/>
    <property type="match status" value="1"/>
</dbReference>
<feature type="domain" description="TonB-dependent receptor plug" evidence="18">
    <location>
        <begin position="63"/>
        <end position="159"/>
    </location>
</feature>
<keyword evidence="3 14" id="KW-0813">Transport</keyword>
<feature type="signal peptide" evidence="16">
    <location>
        <begin position="1"/>
        <end position="24"/>
    </location>
</feature>
<evidence type="ECO:0000256" key="6">
    <source>
        <dbReference type="ARBA" id="ARBA00022692"/>
    </source>
</evidence>
<evidence type="ECO:0000256" key="14">
    <source>
        <dbReference type="PROSITE-ProRule" id="PRU01360"/>
    </source>
</evidence>
<keyword evidence="13 14" id="KW-0998">Cell outer membrane</keyword>
<evidence type="ECO:0000256" key="4">
    <source>
        <dbReference type="ARBA" id="ARBA00022452"/>
    </source>
</evidence>
<dbReference type="InterPro" id="IPR000531">
    <property type="entry name" value="Beta-barrel_TonB"/>
</dbReference>
<keyword evidence="11 14" id="KW-0472">Membrane</keyword>
<keyword evidence="6 14" id="KW-0812">Transmembrane</keyword>
<evidence type="ECO:0000256" key="1">
    <source>
        <dbReference type="ARBA" id="ARBA00004571"/>
    </source>
</evidence>
<evidence type="ECO:0000259" key="18">
    <source>
        <dbReference type="Pfam" id="PF07715"/>
    </source>
</evidence>
<dbReference type="InterPro" id="IPR037066">
    <property type="entry name" value="Plug_dom_sf"/>
</dbReference>
<keyword evidence="5" id="KW-0410">Iron transport</keyword>
<evidence type="ECO:0000256" key="2">
    <source>
        <dbReference type="ARBA" id="ARBA00009810"/>
    </source>
</evidence>
<evidence type="ECO:0000256" key="7">
    <source>
        <dbReference type="ARBA" id="ARBA00022729"/>
    </source>
</evidence>
<keyword evidence="10 15" id="KW-0798">TonB box</keyword>
<comment type="caution">
    <text evidence="19">The sequence shown here is derived from an EMBL/GenBank/DDBJ whole genome shotgun (WGS) entry which is preliminary data.</text>
</comment>
<dbReference type="NCBIfam" id="TIGR01783">
    <property type="entry name" value="TonB-siderophor"/>
    <property type="match status" value="1"/>
</dbReference>
<protein>
    <submittedName>
        <fullName evidence="19">Ligand-gated channel protein</fullName>
    </submittedName>
</protein>
<gene>
    <name evidence="19" type="ORF">GCM10007916_29530</name>
</gene>
<dbReference type="SUPFAM" id="SSF56935">
    <property type="entry name" value="Porins"/>
    <property type="match status" value="1"/>
</dbReference>
<evidence type="ECO:0000256" key="12">
    <source>
        <dbReference type="ARBA" id="ARBA00023170"/>
    </source>
</evidence>
<reference evidence="20" key="1">
    <citation type="journal article" date="2019" name="Int. J. Syst. Evol. Microbiol.">
        <title>The Global Catalogue of Microorganisms (GCM) 10K type strain sequencing project: providing services to taxonomists for standard genome sequencing and annotation.</title>
        <authorList>
            <consortium name="The Broad Institute Genomics Platform"/>
            <consortium name="The Broad Institute Genome Sequencing Center for Infectious Disease"/>
            <person name="Wu L."/>
            <person name="Ma J."/>
        </authorList>
    </citation>
    <scope>NUCLEOTIDE SEQUENCE [LARGE SCALE GENOMIC DNA]</scope>
    <source>
        <strain evidence="20">NBRC 103166</strain>
    </source>
</reference>
<keyword evidence="12" id="KW-0675">Receptor</keyword>
<dbReference type="Proteomes" id="UP001157353">
    <property type="component" value="Unassembled WGS sequence"/>
</dbReference>
<feature type="chain" id="PRO_5046614275" evidence="16">
    <location>
        <begin position="25"/>
        <end position="710"/>
    </location>
</feature>
<evidence type="ECO:0000256" key="3">
    <source>
        <dbReference type="ARBA" id="ARBA00022448"/>
    </source>
</evidence>
<evidence type="ECO:0000256" key="10">
    <source>
        <dbReference type="ARBA" id="ARBA00023077"/>
    </source>
</evidence>
<organism evidence="19 20">
    <name type="scientific">Psychromonas marina</name>
    <dbReference type="NCBI Taxonomy" id="88364"/>
    <lineage>
        <taxon>Bacteria</taxon>
        <taxon>Pseudomonadati</taxon>
        <taxon>Pseudomonadota</taxon>
        <taxon>Gammaproteobacteria</taxon>
        <taxon>Alteromonadales</taxon>
        <taxon>Psychromonadaceae</taxon>
        <taxon>Psychromonas</taxon>
    </lineage>
</organism>
<dbReference type="Pfam" id="PF00593">
    <property type="entry name" value="TonB_dep_Rec_b-barrel"/>
    <property type="match status" value="1"/>
</dbReference>
<evidence type="ECO:0000256" key="11">
    <source>
        <dbReference type="ARBA" id="ARBA00023136"/>
    </source>
</evidence>
<dbReference type="InterPro" id="IPR036942">
    <property type="entry name" value="Beta-barrel_TonB_sf"/>
</dbReference>
<keyword evidence="8" id="KW-0408">Iron</keyword>
<dbReference type="PANTHER" id="PTHR32552:SF68">
    <property type="entry name" value="FERRICHROME OUTER MEMBRANE TRANSPORTER_PHAGE RECEPTOR"/>
    <property type="match status" value="1"/>
</dbReference>
<dbReference type="InterPro" id="IPR012910">
    <property type="entry name" value="Plug_dom"/>
</dbReference>
<evidence type="ECO:0000256" key="15">
    <source>
        <dbReference type="RuleBase" id="RU003357"/>
    </source>
</evidence>
<evidence type="ECO:0000256" key="13">
    <source>
        <dbReference type="ARBA" id="ARBA00023237"/>
    </source>
</evidence>
<evidence type="ECO:0000256" key="9">
    <source>
        <dbReference type="ARBA" id="ARBA00023065"/>
    </source>
</evidence>
<proteinExistence type="inferred from homology"/>
<evidence type="ECO:0000313" key="19">
    <source>
        <dbReference type="EMBL" id="GLS91883.1"/>
    </source>
</evidence>
<keyword evidence="7 16" id="KW-0732">Signal</keyword>
<sequence length="710" mass="78563">MFNKSQLAVIVGSVLASSMFYAHAAETNSASTEADERMTITGQSSDYKVSNNTGSMRMEMTALETPGQVTVIDQKIIDEQRASTLGQVLKNDSSISAEGNSRNRERFSLRGFQLGSSSGFLRDGKQHWSHYRQPIELLESVEVLKGPAGLLYGQSAPGGLINMVSKKPTADTQITFSQDIGSDNETRSTLDVSGSLNEAQTLRSRLILSQQNSESWRSYSDGSSPTTDRFVGGLFVDYDLTDDIMLSVHYDRTVDDSSVDSGAYIKDGDAVLGDKYAWDAQWSNIENEVENIGFDVAAQLNNTWSINAGFNHQDFKRHDVESYPKEETYDASTGTYTQGGSDRSDHWVFQTASIDLVGEFDTAGMGHQLLIGSNWLGYSYDRVQYSLESLDTTVGQPTGSPIIDSTASVRTSKSEYDTYGFYIQDMLTINDYWQVLAGVRYDQIITRGQGGEADYKEDAIVPKAALIYHPANNGSIYLTYSESFEPQGEVSDTDAINDGQKLDPLTGKLVELGSKWELFNEQLFVSGAVFEITQENSIINIDQDNDMYEVTQAGERRHRGAEFALQGNITENFSLSGGGTYLDAKYTKDESYQGNRPADVPEFSANVWSRYQFDNNTDLNLGAIYVGSRFGDAANTFKKDAYTRFDLGVAHTLKYDQNLDFVFRFNVENIFDTDYLGGGGSTKDDYAANGAQNVVIGEGRNFMATVQVRY</sequence>
<keyword evidence="9" id="KW-0406">Ion transport</keyword>
<dbReference type="InterPro" id="IPR039426">
    <property type="entry name" value="TonB-dep_rcpt-like"/>
</dbReference>
<keyword evidence="20" id="KW-1185">Reference proteome</keyword>
<dbReference type="EMBL" id="BSPQ01000016">
    <property type="protein sequence ID" value="GLS91883.1"/>
    <property type="molecule type" value="Genomic_DNA"/>
</dbReference>
<keyword evidence="4 14" id="KW-1134">Transmembrane beta strand</keyword>
<dbReference type="Pfam" id="PF07715">
    <property type="entry name" value="Plug"/>
    <property type="match status" value="1"/>
</dbReference>
<comment type="similarity">
    <text evidence="2 14 15">Belongs to the TonB-dependent receptor family.</text>
</comment>
<dbReference type="RefSeq" id="WP_284204976.1">
    <property type="nucleotide sequence ID" value="NZ_BSPQ01000016.1"/>
</dbReference>
<dbReference type="InterPro" id="IPR010105">
    <property type="entry name" value="TonB_sidphr_rcpt"/>
</dbReference>
<name>A0ABQ6E3U6_9GAMM</name>
<accession>A0ABQ6E3U6</accession>
<evidence type="ECO:0000313" key="20">
    <source>
        <dbReference type="Proteomes" id="UP001157353"/>
    </source>
</evidence>
<dbReference type="PROSITE" id="PS52016">
    <property type="entry name" value="TONB_DEPENDENT_REC_3"/>
    <property type="match status" value="1"/>
</dbReference>
<dbReference type="PANTHER" id="PTHR32552">
    <property type="entry name" value="FERRICHROME IRON RECEPTOR-RELATED"/>
    <property type="match status" value="1"/>
</dbReference>